<dbReference type="PANTHER" id="PTHR48052:SF69">
    <property type="entry name" value="LRR RECEPTOR-LIKE SERINE_THREONINE-PROTEIN KINASE FLS2"/>
    <property type="match status" value="1"/>
</dbReference>
<protein>
    <recommendedName>
        <fullName evidence="11">Leucine-rich repeat-containing N-terminal plant-type domain-containing protein</fullName>
    </recommendedName>
</protein>
<gene>
    <name evidence="10" type="ORF">SVIM_LOCUS251591</name>
</gene>
<evidence type="ECO:0000256" key="4">
    <source>
        <dbReference type="ARBA" id="ARBA00022692"/>
    </source>
</evidence>
<dbReference type="InterPro" id="IPR032675">
    <property type="entry name" value="LRR_dom_sf"/>
</dbReference>
<dbReference type="Pfam" id="PF00560">
    <property type="entry name" value="LRR_1"/>
    <property type="match status" value="6"/>
</dbReference>
<reference evidence="10" key="1">
    <citation type="submission" date="2019-03" db="EMBL/GenBank/DDBJ databases">
        <authorList>
            <person name="Mank J."/>
            <person name="Almeida P."/>
        </authorList>
    </citation>
    <scope>NUCLEOTIDE SEQUENCE</scope>
    <source>
        <strain evidence="10">78183</strain>
    </source>
</reference>
<dbReference type="PROSITE" id="PS51450">
    <property type="entry name" value="LRR"/>
    <property type="match status" value="1"/>
</dbReference>
<sequence>MHGMSHKCASPGFISAAERVKFRDEEQKIDCCKWRGVGCNNRTGHITLLDLHGLAVGGNITDSLLELQHLNYLDLSDSDFHGIYHISLETTRACNIYEVSFESLSFINSSRSLAAIDLSNNHLSSAIFPWLSNFSNSLVDPGLSFNQLQGSIPDALGKMTSLTNLQLSPNQLEGGIPRSFGGMCSLRELRTPSQVFVRNMHGCPENSLQNLQLSHNQLHGSLPDFTRFSSIAELHLSNNQLNGSLPKRFRQRSKLESLDLSGNLLRGSLTDVTMLSSLRVLWITDNRLDGNVSESIGSLSLLEELSAEGNSLQETIPNWFLNLSTSNLVFLNLSRNRMRGPNSAKCRFADRQLISLDLSNNLLSGKLPNCSIPFSGLIILNLANNNISVGCTEVVKKQFDRSNPSQDWAAETALSCRARIPASAFAGNLALEMKAMKQSLMK</sequence>
<dbReference type="Gene3D" id="3.80.10.10">
    <property type="entry name" value="Ribonuclease Inhibitor"/>
    <property type="match status" value="2"/>
</dbReference>
<evidence type="ECO:0000256" key="1">
    <source>
        <dbReference type="ARBA" id="ARBA00004251"/>
    </source>
</evidence>
<evidence type="ECO:0000256" key="7">
    <source>
        <dbReference type="ARBA" id="ARBA00023136"/>
    </source>
</evidence>
<keyword evidence="5" id="KW-0732">Signal</keyword>
<keyword evidence="9" id="KW-0325">Glycoprotein</keyword>
<comment type="subcellular location">
    <subcellularLocation>
        <location evidence="1">Cell membrane</location>
        <topology evidence="1">Single-pass type I membrane protein</topology>
    </subcellularLocation>
</comment>
<keyword evidence="7" id="KW-0472">Membrane</keyword>
<evidence type="ECO:0000256" key="3">
    <source>
        <dbReference type="ARBA" id="ARBA00022475"/>
    </source>
</evidence>
<dbReference type="GO" id="GO:0005886">
    <property type="term" value="C:plasma membrane"/>
    <property type="evidence" value="ECO:0007669"/>
    <property type="project" value="UniProtKB-SubCell"/>
</dbReference>
<dbReference type="AlphaFoldDB" id="A0A6N2LY41"/>
<evidence type="ECO:0008006" key="11">
    <source>
        <dbReference type="Google" id="ProtNLM"/>
    </source>
</evidence>
<comment type="similarity">
    <text evidence="2">Belongs to the RLP family.</text>
</comment>
<keyword evidence="4" id="KW-0812">Transmembrane</keyword>
<keyword evidence="3" id="KW-1003">Cell membrane</keyword>
<evidence type="ECO:0000256" key="8">
    <source>
        <dbReference type="ARBA" id="ARBA00023170"/>
    </source>
</evidence>
<dbReference type="InterPro" id="IPR001611">
    <property type="entry name" value="Leu-rich_rpt"/>
</dbReference>
<keyword evidence="8" id="KW-0675">Receptor</keyword>
<organism evidence="10">
    <name type="scientific">Salix viminalis</name>
    <name type="common">Common osier</name>
    <name type="synonym">Basket willow</name>
    <dbReference type="NCBI Taxonomy" id="40686"/>
    <lineage>
        <taxon>Eukaryota</taxon>
        <taxon>Viridiplantae</taxon>
        <taxon>Streptophyta</taxon>
        <taxon>Embryophyta</taxon>
        <taxon>Tracheophyta</taxon>
        <taxon>Spermatophyta</taxon>
        <taxon>Magnoliopsida</taxon>
        <taxon>eudicotyledons</taxon>
        <taxon>Gunneridae</taxon>
        <taxon>Pentapetalae</taxon>
        <taxon>rosids</taxon>
        <taxon>fabids</taxon>
        <taxon>Malpighiales</taxon>
        <taxon>Salicaceae</taxon>
        <taxon>Saliceae</taxon>
        <taxon>Salix</taxon>
    </lineage>
</organism>
<proteinExistence type="inferred from homology"/>
<evidence type="ECO:0000313" key="10">
    <source>
        <dbReference type="EMBL" id="VFU42207.1"/>
    </source>
</evidence>
<dbReference type="SUPFAM" id="SSF52047">
    <property type="entry name" value="RNI-like"/>
    <property type="match status" value="1"/>
</dbReference>
<keyword evidence="6" id="KW-1133">Transmembrane helix</keyword>
<name>A0A6N2LY41_SALVM</name>
<evidence type="ECO:0000256" key="6">
    <source>
        <dbReference type="ARBA" id="ARBA00022989"/>
    </source>
</evidence>
<dbReference type="PANTHER" id="PTHR48052">
    <property type="entry name" value="UNNAMED PRODUCT"/>
    <property type="match status" value="1"/>
</dbReference>
<dbReference type="EMBL" id="CAADRP010001574">
    <property type="protein sequence ID" value="VFU42207.1"/>
    <property type="molecule type" value="Genomic_DNA"/>
</dbReference>
<accession>A0A6N2LY41</accession>
<evidence type="ECO:0000256" key="9">
    <source>
        <dbReference type="ARBA" id="ARBA00023180"/>
    </source>
</evidence>
<evidence type="ECO:0000256" key="5">
    <source>
        <dbReference type="ARBA" id="ARBA00022729"/>
    </source>
</evidence>
<evidence type="ECO:0000256" key="2">
    <source>
        <dbReference type="ARBA" id="ARBA00009592"/>
    </source>
</evidence>